<dbReference type="Proteomes" id="UP001147746">
    <property type="component" value="Unassembled WGS sequence"/>
</dbReference>
<proteinExistence type="predicted"/>
<dbReference type="PANTHER" id="PTHR23508">
    <property type="entry name" value="CARBOXYLIC ACID TRANSPORTER PROTEIN HOMOLOG"/>
    <property type="match status" value="1"/>
</dbReference>
<gene>
    <name evidence="5" type="ORF">N7476_011409</name>
</gene>
<keyword evidence="2" id="KW-0812">Transmembrane</keyword>
<accession>A0A9W9TZG0</accession>
<dbReference type="GO" id="GO:0005886">
    <property type="term" value="C:plasma membrane"/>
    <property type="evidence" value="ECO:0007669"/>
    <property type="project" value="TreeGrafter"/>
</dbReference>
<dbReference type="PANTHER" id="PTHR23508:SF10">
    <property type="entry name" value="CARBOXYLIC ACID TRANSPORTER PROTEIN HOMOLOG"/>
    <property type="match status" value="1"/>
</dbReference>
<evidence type="ECO:0000313" key="5">
    <source>
        <dbReference type="EMBL" id="KAJ5299852.1"/>
    </source>
</evidence>
<evidence type="ECO:0000256" key="1">
    <source>
        <dbReference type="ARBA" id="ARBA00004141"/>
    </source>
</evidence>
<keyword evidence="3" id="KW-1133">Transmembrane helix</keyword>
<dbReference type="OrthoDB" id="5296287at2759"/>
<evidence type="ECO:0000256" key="3">
    <source>
        <dbReference type="ARBA" id="ARBA00022989"/>
    </source>
</evidence>
<comment type="caution">
    <text evidence="5">The sequence shown here is derived from an EMBL/GenBank/DDBJ whole genome shotgun (WGS) entry which is preliminary data.</text>
</comment>
<reference evidence="5" key="1">
    <citation type="submission" date="2022-12" db="EMBL/GenBank/DDBJ databases">
        <authorList>
            <person name="Petersen C."/>
        </authorList>
    </citation>
    <scope>NUCLEOTIDE SEQUENCE</scope>
    <source>
        <strain evidence="5">IBT 21472</strain>
    </source>
</reference>
<dbReference type="GO" id="GO:0035879">
    <property type="term" value="P:plasma membrane lactate transport"/>
    <property type="evidence" value="ECO:0007669"/>
    <property type="project" value="TreeGrafter"/>
</dbReference>
<evidence type="ECO:0000313" key="6">
    <source>
        <dbReference type="Proteomes" id="UP001147746"/>
    </source>
</evidence>
<protein>
    <submittedName>
        <fullName evidence="5">Uncharacterized protein</fullName>
    </submittedName>
</protein>
<dbReference type="GO" id="GO:0015355">
    <property type="term" value="F:secondary active monocarboxylate transmembrane transporter activity"/>
    <property type="evidence" value="ECO:0007669"/>
    <property type="project" value="TreeGrafter"/>
</dbReference>
<sequence length="193" mass="20981">MSIQWATGSLSEMQSTRSAITGQDFYPTFLKDQVGMDATDTTVITVLNVLLSYILSGAIIPASILPRNMSLAACAFFEQFFVGDFGGRLVGLTYQLGNLGSSASATIQSITGERYPLSLGPDGKKRFNYGKVVAIFMGAMSQEERDEEAEAAQHLQRLRAEVVSLAEIGQRQFKGKRMEREDLADVGHAEGTV</sequence>
<comment type="subcellular location">
    <subcellularLocation>
        <location evidence="1">Membrane</location>
        <topology evidence="1">Multi-pass membrane protein</topology>
    </subcellularLocation>
</comment>
<dbReference type="EMBL" id="JAPZBO010000010">
    <property type="protein sequence ID" value="KAJ5299852.1"/>
    <property type="molecule type" value="Genomic_DNA"/>
</dbReference>
<name>A0A9W9TZG0_9EURO</name>
<keyword evidence="4" id="KW-0472">Membrane</keyword>
<reference evidence="5" key="2">
    <citation type="journal article" date="2023" name="IMA Fungus">
        <title>Comparative genomic study of the Penicillium genus elucidates a diverse pangenome and 15 lateral gene transfer events.</title>
        <authorList>
            <person name="Petersen C."/>
            <person name="Sorensen T."/>
            <person name="Nielsen M.R."/>
            <person name="Sondergaard T.E."/>
            <person name="Sorensen J.L."/>
            <person name="Fitzpatrick D.A."/>
            <person name="Frisvad J.C."/>
            <person name="Nielsen K.L."/>
        </authorList>
    </citation>
    <scope>NUCLEOTIDE SEQUENCE</scope>
    <source>
        <strain evidence="5">IBT 21472</strain>
    </source>
</reference>
<organism evidence="5 6">
    <name type="scientific">Penicillium atrosanguineum</name>
    <dbReference type="NCBI Taxonomy" id="1132637"/>
    <lineage>
        <taxon>Eukaryota</taxon>
        <taxon>Fungi</taxon>
        <taxon>Dikarya</taxon>
        <taxon>Ascomycota</taxon>
        <taxon>Pezizomycotina</taxon>
        <taxon>Eurotiomycetes</taxon>
        <taxon>Eurotiomycetidae</taxon>
        <taxon>Eurotiales</taxon>
        <taxon>Aspergillaceae</taxon>
        <taxon>Penicillium</taxon>
    </lineage>
</organism>
<evidence type="ECO:0000256" key="4">
    <source>
        <dbReference type="ARBA" id="ARBA00023136"/>
    </source>
</evidence>
<keyword evidence="6" id="KW-1185">Reference proteome</keyword>
<dbReference type="AlphaFoldDB" id="A0A9W9TZG0"/>
<evidence type="ECO:0000256" key="2">
    <source>
        <dbReference type="ARBA" id="ARBA00022692"/>
    </source>
</evidence>